<feature type="transmembrane region" description="Helical" evidence="1">
    <location>
        <begin position="66"/>
        <end position="84"/>
    </location>
</feature>
<keyword evidence="1" id="KW-0812">Transmembrane</keyword>
<dbReference type="EMBL" id="JAKHSK010000023">
    <property type="protein sequence ID" value="MCL6219570.1"/>
    <property type="molecule type" value="Genomic_DNA"/>
</dbReference>
<gene>
    <name evidence="2" type="ORF">L1967_14840</name>
</gene>
<dbReference type="Proteomes" id="UP001139521">
    <property type="component" value="Unassembled WGS sequence"/>
</dbReference>
<sequence length="127" mass="15033">MQRTLRKSDKNSKILNKLIVNGFYSGYIRPEKLELQRAYFPNNYRLIGTLNENGYYDLKLDFKSPIAAKLAFGSGILTSVIMLIKGFLLFPIIYFILPFSIIYIRFKIKEKKEINYLKDRIFDFERS</sequence>
<organism evidence="2 3">
    <name type="scientific">Zunongwangia pacifica</name>
    <dbReference type="NCBI Taxonomy" id="2911062"/>
    <lineage>
        <taxon>Bacteria</taxon>
        <taxon>Pseudomonadati</taxon>
        <taxon>Bacteroidota</taxon>
        <taxon>Flavobacteriia</taxon>
        <taxon>Flavobacteriales</taxon>
        <taxon>Flavobacteriaceae</taxon>
        <taxon>Zunongwangia</taxon>
    </lineage>
</organism>
<protein>
    <submittedName>
        <fullName evidence="2">Uncharacterized protein</fullName>
    </submittedName>
</protein>
<reference evidence="2" key="1">
    <citation type="submission" date="2022-01" db="EMBL/GenBank/DDBJ databases">
        <title>Genome sequencing of Zunongwangia sp. M21534 genome.</title>
        <authorList>
            <person name="Chen Y."/>
            <person name="Dong C."/>
            <person name="Shao Z."/>
        </authorList>
    </citation>
    <scope>NUCLEOTIDE SEQUENCE</scope>
    <source>
        <strain evidence="2">MCCC M21534</strain>
    </source>
</reference>
<evidence type="ECO:0000313" key="3">
    <source>
        <dbReference type="Proteomes" id="UP001139521"/>
    </source>
</evidence>
<dbReference type="RefSeq" id="WP_249602288.1">
    <property type="nucleotide sequence ID" value="NZ_JAKHSK010000023.1"/>
</dbReference>
<dbReference type="AlphaFoldDB" id="A0A9X2CMK0"/>
<keyword evidence="1" id="KW-0472">Membrane</keyword>
<evidence type="ECO:0000313" key="2">
    <source>
        <dbReference type="EMBL" id="MCL6219570.1"/>
    </source>
</evidence>
<evidence type="ECO:0000256" key="1">
    <source>
        <dbReference type="SAM" id="Phobius"/>
    </source>
</evidence>
<comment type="caution">
    <text evidence="2">The sequence shown here is derived from an EMBL/GenBank/DDBJ whole genome shotgun (WGS) entry which is preliminary data.</text>
</comment>
<name>A0A9X2CMK0_9FLAO</name>
<feature type="transmembrane region" description="Helical" evidence="1">
    <location>
        <begin position="90"/>
        <end position="108"/>
    </location>
</feature>
<accession>A0A9X2CMK0</accession>
<proteinExistence type="predicted"/>
<keyword evidence="1" id="KW-1133">Transmembrane helix</keyword>
<keyword evidence="3" id="KW-1185">Reference proteome</keyword>